<keyword evidence="5" id="KW-0297">G-protein coupled receptor</keyword>
<dbReference type="PROSITE" id="PS50262">
    <property type="entry name" value="G_PROTEIN_RECEP_F1_2"/>
    <property type="match status" value="1"/>
</dbReference>
<evidence type="ECO:0000256" key="1">
    <source>
        <dbReference type="ARBA" id="ARBA00004141"/>
    </source>
</evidence>
<dbReference type="Pfam" id="PF00001">
    <property type="entry name" value="7tm_1"/>
    <property type="match status" value="1"/>
</dbReference>
<dbReference type="Gene3D" id="1.20.1070.10">
    <property type="entry name" value="Rhodopsin 7-helix transmembrane proteins"/>
    <property type="match status" value="1"/>
</dbReference>
<dbReference type="InterPro" id="IPR000276">
    <property type="entry name" value="GPCR_Rhodpsn"/>
</dbReference>
<reference evidence="11 12" key="1">
    <citation type="journal article" date="2024" name="BMC Genomics">
        <title>De novo assembly and annotation of Popillia japonica's genome with initial clues to its potential as an invasive pest.</title>
        <authorList>
            <person name="Cucini C."/>
            <person name="Boschi S."/>
            <person name="Funari R."/>
            <person name="Cardaioli E."/>
            <person name="Iannotti N."/>
            <person name="Marturano G."/>
            <person name="Paoli F."/>
            <person name="Bruttini M."/>
            <person name="Carapelli A."/>
            <person name="Frati F."/>
            <person name="Nardi F."/>
        </authorList>
    </citation>
    <scope>NUCLEOTIDE SEQUENCE [LARGE SCALE GENOMIC DNA]</scope>
    <source>
        <strain evidence="11">DMR45628</strain>
    </source>
</reference>
<dbReference type="PANTHER" id="PTHR45695">
    <property type="entry name" value="LEUCOKININ RECEPTOR-RELATED"/>
    <property type="match status" value="1"/>
</dbReference>
<dbReference type="GO" id="GO:0005886">
    <property type="term" value="C:plasma membrane"/>
    <property type="evidence" value="ECO:0007669"/>
    <property type="project" value="TreeGrafter"/>
</dbReference>
<keyword evidence="8" id="KW-0807">Transducer</keyword>
<dbReference type="AlphaFoldDB" id="A0AAW1IUE6"/>
<protein>
    <submittedName>
        <fullName evidence="11">7 transmembrane receptor (Rhodopsin family)</fullName>
    </submittedName>
</protein>
<keyword evidence="4 9" id="KW-1133">Transmembrane helix</keyword>
<evidence type="ECO:0000313" key="11">
    <source>
        <dbReference type="EMBL" id="KAK9693315.1"/>
    </source>
</evidence>
<evidence type="ECO:0000313" key="12">
    <source>
        <dbReference type="Proteomes" id="UP001458880"/>
    </source>
</evidence>
<comment type="caution">
    <text evidence="11">The sequence shown here is derived from an EMBL/GenBank/DDBJ whole genome shotgun (WGS) entry which is preliminary data.</text>
</comment>
<feature type="domain" description="G-protein coupled receptors family 1 profile" evidence="10">
    <location>
        <begin position="57"/>
        <end position="346"/>
    </location>
</feature>
<accession>A0AAW1IUE6</accession>
<gene>
    <name evidence="11" type="ORF">QE152_g34287</name>
</gene>
<proteinExistence type="inferred from homology"/>
<feature type="transmembrane region" description="Helical" evidence="9">
    <location>
        <begin position="329"/>
        <end position="349"/>
    </location>
</feature>
<feature type="transmembrane region" description="Helical" evidence="9">
    <location>
        <begin position="155"/>
        <end position="174"/>
    </location>
</feature>
<evidence type="ECO:0000256" key="2">
    <source>
        <dbReference type="ARBA" id="ARBA00010663"/>
    </source>
</evidence>
<keyword evidence="12" id="KW-1185">Reference proteome</keyword>
<name>A0AAW1IUE6_POPJA</name>
<evidence type="ECO:0000256" key="8">
    <source>
        <dbReference type="ARBA" id="ARBA00023224"/>
    </source>
</evidence>
<feature type="transmembrane region" description="Helical" evidence="9">
    <location>
        <begin position="76"/>
        <end position="95"/>
    </location>
</feature>
<keyword evidence="6 9" id="KW-0472">Membrane</keyword>
<dbReference type="InterPro" id="IPR017452">
    <property type="entry name" value="GPCR_Rhodpsn_7TM"/>
</dbReference>
<dbReference type="PANTHER" id="PTHR45695:SF9">
    <property type="entry name" value="LEUCOKININ RECEPTOR"/>
    <property type="match status" value="1"/>
</dbReference>
<evidence type="ECO:0000259" key="10">
    <source>
        <dbReference type="PROSITE" id="PS50262"/>
    </source>
</evidence>
<evidence type="ECO:0000256" key="3">
    <source>
        <dbReference type="ARBA" id="ARBA00022692"/>
    </source>
</evidence>
<comment type="subcellular location">
    <subcellularLocation>
        <location evidence="1">Membrane</location>
        <topology evidence="1">Multi-pass membrane protein</topology>
    </subcellularLocation>
</comment>
<feature type="transmembrane region" description="Helical" evidence="9">
    <location>
        <begin position="115"/>
        <end position="135"/>
    </location>
</feature>
<evidence type="ECO:0000256" key="5">
    <source>
        <dbReference type="ARBA" id="ARBA00023040"/>
    </source>
</evidence>
<sequence>MDYSQIIYTFVTSVSADGKSNSTDNVFSAESLGYITIRQRSIFFAFFLLLYIAAVLGNATAIFITCRRKHRYIQKTLVISLALSDLVMASGYTVQYLNTFAHALLSWTMGETMCFLLLFVQPFSILASSGAILIIALDRYRTAVHATMKRWNPNLWHCLVGIALLWGAAVAIAYPTQLLIEFKEVTIMSVDEDDDASYMSGYVCLVVAEDTVTIYYLCIIIIVFLPLTMVVLWLQYHICMLVYKRNAAMNTRRKLSVAAIQSNQDTTKGILRNNRPPNRNFQAERRIRIFKIILFLIVAFIACRLPHWIYKTIRVAYTEMETSQWITTFLLSGLVFFNCILNPFLYAFLPQTLTKMAIVWKAVSDFTCEVCCCCCSNSEFEQFEKENPFSRENFEKQTITKQINNTQKVKFGDTSNTQDQQKY</sequence>
<evidence type="ECO:0000256" key="7">
    <source>
        <dbReference type="ARBA" id="ARBA00023170"/>
    </source>
</evidence>
<dbReference type="Proteomes" id="UP001458880">
    <property type="component" value="Unassembled WGS sequence"/>
</dbReference>
<keyword evidence="7 11" id="KW-0675">Receptor</keyword>
<organism evidence="11 12">
    <name type="scientific">Popillia japonica</name>
    <name type="common">Japanese beetle</name>
    <dbReference type="NCBI Taxonomy" id="7064"/>
    <lineage>
        <taxon>Eukaryota</taxon>
        <taxon>Metazoa</taxon>
        <taxon>Ecdysozoa</taxon>
        <taxon>Arthropoda</taxon>
        <taxon>Hexapoda</taxon>
        <taxon>Insecta</taxon>
        <taxon>Pterygota</taxon>
        <taxon>Neoptera</taxon>
        <taxon>Endopterygota</taxon>
        <taxon>Coleoptera</taxon>
        <taxon>Polyphaga</taxon>
        <taxon>Scarabaeiformia</taxon>
        <taxon>Scarabaeidae</taxon>
        <taxon>Rutelinae</taxon>
        <taxon>Popillia</taxon>
    </lineage>
</organism>
<dbReference type="SUPFAM" id="SSF81321">
    <property type="entry name" value="Family A G protein-coupled receptor-like"/>
    <property type="match status" value="1"/>
</dbReference>
<dbReference type="CDD" id="cd00637">
    <property type="entry name" value="7tm_classA_rhodopsin-like"/>
    <property type="match status" value="1"/>
</dbReference>
<feature type="transmembrane region" description="Helical" evidence="9">
    <location>
        <begin position="289"/>
        <end position="309"/>
    </location>
</feature>
<dbReference type="EMBL" id="JASPKY010000546">
    <property type="protein sequence ID" value="KAK9693315.1"/>
    <property type="molecule type" value="Genomic_DNA"/>
</dbReference>
<keyword evidence="3 9" id="KW-0812">Transmembrane</keyword>
<feature type="transmembrane region" description="Helical" evidence="9">
    <location>
        <begin position="42"/>
        <end position="64"/>
    </location>
</feature>
<feature type="transmembrane region" description="Helical" evidence="9">
    <location>
        <begin position="214"/>
        <end position="243"/>
    </location>
</feature>
<dbReference type="GO" id="GO:0004930">
    <property type="term" value="F:G protein-coupled receptor activity"/>
    <property type="evidence" value="ECO:0007669"/>
    <property type="project" value="UniProtKB-KW"/>
</dbReference>
<evidence type="ECO:0000256" key="4">
    <source>
        <dbReference type="ARBA" id="ARBA00022989"/>
    </source>
</evidence>
<comment type="similarity">
    <text evidence="2">Belongs to the G-protein coupled receptor 1 family.</text>
</comment>
<evidence type="ECO:0000256" key="6">
    <source>
        <dbReference type="ARBA" id="ARBA00023136"/>
    </source>
</evidence>
<dbReference type="PRINTS" id="PR00237">
    <property type="entry name" value="GPCRRHODOPSN"/>
</dbReference>
<evidence type="ECO:0000256" key="9">
    <source>
        <dbReference type="SAM" id="Phobius"/>
    </source>
</evidence>